<accession>A0ABT8BJG9</accession>
<dbReference type="InterPro" id="IPR050858">
    <property type="entry name" value="Mal-CoA-ACP_Trans/PKS_FabD"/>
</dbReference>
<name>A0ABT8BJG9_9HYPH</name>
<dbReference type="InterPro" id="IPR001227">
    <property type="entry name" value="Ac_transferase_dom_sf"/>
</dbReference>
<dbReference type="InterPro" id="IPR016035">
    <property type="entry name" value="Acyl_Trfase/lysoPLipase"/>
</dbReference>
<keyword evidence="3" id="KW-1185">Reference proteome</keyword>
<sequence>MTLALLCSGQGLQASDLFALTADVPAAAPVFAAAATRLGQDPRRLVVEADPADLYANRTGQILCVTAALALHACLSDILPRRLIVAGYSVGEMAAWGIAGLWTPAETLALTVARAEAMDAASGPEQGLAVVRGLSPAELAPLLARHACAIAIRNPSDLFVIGGEGGGLDALCAEALAAGAARANRLPIAVASHTALLARAVAPFRACLEATPLRRTAPGPTLLNGTDGAPIFAPATVLDGLARQIANPIDWVACLDAITERGAHRVLELGPGHALADMMRTQAPSLAIRSSNAFHGVEGLRAWIAEA</sequence>
<protein>
    <recommendedName>
        <fullName evidence="1">Malonyl-CoA:ACP transacylase (MAT) domain-containing protein</fullName>
    </recommendedName>
</protein>
<comment type="caution">
    <text evidence="2">The sequence shown here is derived from an EMBL/GenBank/DDBJ whole genome shotgun (WGS) entry which is preliminary data.</text>
</comment>
<evidence type="ECO:0000313" key="3">
    <source>
        <dbReference type="Proteomes" id="UP001224644"/>
    </source>
</evidence>
<dbReference type="SMART" id="SM00827">
    <property type="entry name" value="PKS_AT"/>
    <property type="match status" value="1"/>
</dbReference>
<dbReference type="EMBL" id="JAUFPX010000017">
    <property type="protein sequence ID" value="MDN3592309.1"/>
    <property type="molecule type" value="Genomic_DNA"/>
</dbReference>
<gene>
    <name evidence="2" type="ORF">QWZ12_17080</name>
</gene>
<evidence type="ECO:0000313" key="2">
    <source>
        <dbReference type="EMBL" id="MDN3592309.1"/>
    </source>
</evidence>
<organism evidence="2 3">
    <name type="scientific">Methylobacterium adhaesivum</name>
    <dbReference type="NCBI Taxonomy" id="333297"/>
    <lineage>
        <taxon>Bacteria</taxon>
        <taxon>Pseudomonadati</taxon>
        <taxon>Pseudomonadota</taxon>
        <taxon>Alphaproteobacteria</taxon>
        <taxon>Hyphomicrobiales</taxon>
        <taxon>Methylobacteriaceae</taxon>
        <taxon>Methylobacterium</taxon>
    </lineage>
</organism>
<dbReference type="Proteomes" id="UP001224644">
    <property type="component" value="Unassembled WGS sequence"/>
</dbReference>
<dbReference type="InterPro" id="IPR014043">
    <property type="entry name" value="Acyl_transferase_dom"/>
</dbReference>
<proteinExistence type="predicted"/>
<dbReference type="InterPro" id="IPR016036">
    <property type="entry name" value="Malonyl_transacylase_ACP-bd"/>
</dbReference>
<dbReference type="SUPFAM" id="SSF52151">
    <property type="entry name" value="FabD/lysophospholipase-like"/>
    <property type="match status" value="1"/>
</dbReference>
<dbReference type="PANTHER" id="PTHR42681:SF6">
    <property type="entry name" value="BLL0263 PROTEIN"/>
    <property type="match status" value="1"/>
</dbReference>
<dbReference type="Pfam" id="PF00698">
    <property type="entry name" value="Acyl_transf_1"/>
    <property type="match status" value="1"/>
</dbReference>
<dbReference type="RefSeq" id="WP_238226794.1">
    <property type="nucleotide sequence ID" value="NZ_BPQD01000020.1"/>
</dbReference>
<dbReference type="Gene3D" id="3.30.70.250">
    <property type="entry name" value="Malonyl-CoA ACP transacylase, ACP-binding"/>
    <property type="match status" value="1"/>
</dbReference>
<reference evidence="3" key="1">
    <citation type="journal article" date="2019" name="Int. J. Syst. Evol. Microbiol.">
        <title>The Global Catalogue of Microorganisms (GCM) 10K type strain sequencing project: providing services to taxonomists for standard genome sequencing and annotation.</title>
        <authorList>
            <consortium name="The Broad Institute Genomics Platform"/>
            <consortium name="The Broad Institute Genome Sequencing Center for Infectious Disease"/>
            <person name="Wu L."/>
            <person name="Ma J."/>
        </authorList>
    </citation>
    <scope>NUCLEOTIDE SEQUENCE [LARGE SCALE GENOMIC DNA]</scope>
    <source>
        <strain evidence="3">CECT 7069</strain>
    </source>
</reference>
<dbReference type="PANTHER" id="PTHR42681">
    <property type="entry name" value="MALONYL-COA-ACYL CARRIER PROTEIN TRANSACYLASE, MITOCHONDRIAL"/>
    <property type="match status" value="1"/>
</dbReference>
<dbReference type="SUPFAM" id="SSF55048">
    <property type="entry name" value="Probable ACP-binding domain of malonyl-CoA ACP transacylase"/>
    <property type="match status" value="1"/>
</dbReference>
<dbReference type="Gene3D" id="3.40.366.10">
    <property type="entry name" value="Malonyl-Coenzyme A Acyl Carrier Protein, domain 2"/>
    <property type="match status" value="1"/>
</dbReference>
<evidence type="ECO:0000259" key="1">
    <source>
        <dbReference type="SMART" id="SM00827"/>
    </source>
</evidence>
<feature type="domain" description="Malonyl-CoA:ACP transacylase (MAT)" evidence="1">
    <location>
        <begin position="6"/>
        <end position="303"/>
    </location>
</feature>